<organism evidence="2 4">
    <name type="scientific">Acetobacter cibinongensis</name>
    <dbReference type="NCBI Taxonomy" id="146475"/>
    <lineage>
        <taxon>Bacteria</taxon>
        <taxon>Pseudomonadati</taxon>
        <taxon>Pseudomonadota</taxon>
        <taxon>Alphaproteobacteria</taxon>
        <taxon>Acetobacterales</taxon>
        <taxon>Acetobacteraceae</taxon>
        <taxon>Acetobacter</taxon>
    </lineage>
</organism>
<dbReference type="STRING" id="1231339.Abci_013_010"/>
<dbReference type="Gene3D" id="3.30.2020.40">
    <property type="entry name" value="Uncharacterised protein PF10387, DUF2442"/>
    <property type="match status" value="1"/>
</dbReference>
<sequence>MSQYARQTPLEGRTDAIRCGGEFGEADALHRATVPHAVSARLIRARRALHVTLSNGVEMSVPVDLLQDLHGASLNDLAEIEITPLGNGLHWPRLDADVLVEGLIHGIYGSRSWMAAQMGRVGGSSASPAKAAAARRNGTKGGRPRNVA</sequence>
<feature type="region of interest" description="Disordered" evidence="1">
    <location>
        <begin position="123"/>
        <end position="148"/>
    </location>
</feature>
<reference evidence="2 4" key="1">
    <citation type="submission" date="2012-11" db="EMBL/GenBank/DDBJ databases">
        <title>Whole genome sequence of Acetobacter cibinongensis 4H-1.</title>
        <authorList>
            <person name="Azuma Y."/>
            <person name="Higashiura N."/>
            <person name="Hirakawa H."/>
            <person name="Matsushita K."/>
        </authorList>
    </citation>
    <scope>NUCLEOTIDE SEQUENCE [LARGE SCALE GENOMIC DNA]</scope>
    <source>
        <strain evidence="2 4">4H-1</strain>
    </source>
</reference>
<reference evidence="3 5" key="2">
    <citation type="submission" date="2019-07" db="EMBL/GenBank/DDBJ databases">
        <title>Whole genome shotgun sequence of Acetobacter cibinongensis NBRC 16605.</title>
        <authorList>
            <person name="Hosoyama A."/>
            <person name="Uohara A."/>
            <person name="Ohji S."/>
            <person name="Ichikawa N."/>
        </authorList>
    </citation>
    <scope>NUCLEOTIDE SEQUENCE [LARGE SCALE GENOMIC DNA]</scope>
    <source>
        <strain evidence="3 5">NBRC 16605</strain>
    </source>
</reference>
<evidence type="ECO:0000313" key="4">
    <source>
        <dbReference type="Proteomes" id="UP000032671"/>
    </source>
</evidence>
<evidence type="ECO:0000313" key="2">
    <source>
        <dbReference type="EMBL" id="GAN60585.1"/>
    </source>
</evidence>
<evidence type="ECO:0000313" key="5">
    <source>
        <dbReference type="Proteomes" id="UP000321891"/>
    </source>
</evidence>
<dbReference type="Proteomes" id="UP000032671">
    <property type="component" value="Unassembled WGS sequence"/>
</dbReference>
<dbReference type="EMBL" id="BJVU01000023">
    <property type="protein sequence ID" value="GEL60103.1"/>
    <property type="molecule type" value="Genomic_DNA"/>
</dbReference>
<feature type="compositionally biased region" description="Low complexity" evidence="1">
    <location>
        <begin position="123"/>
        <end position="136"/>
    </location>
</feature>
<gene>
    <name evidence="2" type="ORF">Abci_013_010</name>
    <name evidence="3" type="ORF">ACI01nite_27050</name>
</gene>
<dbReference type="EMBL" id="BAMV01000013">
    <property type="protein sequence ID" value="GAN60585.1"/>
    <property type="molecule type" value="Genomic_DNA"/>
</dbReference>
<dbReference type="Proteomes" id="UP000321891">
    <property type="component" value="Unassembled WGS sequence"/>
</dbReference>
<evidence type="ECO:0008006" key="6">
    <source>
        <dbReference type="Google" id="ProtNLM"/>
    </source>
</evidence>
<protein>
    <recommendedName>
        <fullName evidence="6">DUF2442 domain-containing protein</fullName>
    </recommendedName>
</protein>
<dbReference type="Pfam" id="PF10387">
    <property type="entry name" value="DUF2442"/>
    <property type="match status" value="1"/>
</dbReference>
<evidence type="ECO:0000256" key="1">
    <source>
        <dbReference type="SAM" id="MobiDB-lite"/>
    </source>
</evidence>
<name>A0A0D6N4E2_9PROT</name>
<dbReference type="InterPro" id="IPR018841">
    <property type="entry name" value="DUF2442"/>
</dbReference>
<accession>A0A6N3SUR5</accession>
<proteinExistence type="predicted"/>
<comment type="caution">
    <text evidence="2">The sequence shown here is derived from an EMBL/GenBank/DDBJ whole genome shotgun (WGS) entry which is preliminary data.</text>
</comment>
<accession>A0A0D6N4E2</accession>
<evidence type="ECO:0000313" key="3">
    <source>
        <dbReference type="EMBL" id="GEL60103.1"/>
    </source>
</evidence>
<dbReference type="AlphaFoldDB" id="A0A0D6N4E2"/>
<keyword evidence="5" id="KW-1185">Reference proteome</keyword>